<dbReference type="EMBL" id="OX459118">
    <property type="protein sequence ID" value="CAI9090643.1"/>
    <property type="molecule type" value="Genomic_DNA"/>
</dbReference>
<dbReference type="AlphaFoldDB" id="A0AAV1C7U9"/>
<dbReference type="GO" id="GO:0004061">
    <property type="term" value="F:arylformamidase activity"/>
    <property type="evidence" value="ECO:0007669"/>
    <property type="project" value="InterPro"/>
</dbReference>
<keyword evidence="3" id="KW-0964">Secreted</keyword>
<evidence type="ECO:0000256" key="1">
    <source>
        <dbReference type="ARBA" id="ARBA00004498"/>
    </source>
</evidence>
<reference evidence="5" key="1">
    <citation type="submission" date="2023-03" db="EMBL/GenBank/DDBJ databases">
        <authorList>
            <person name="Julca I."/>
        </authorList>
    </citation>
    <scope>NUCLEOTIDE SEQUENCE</scope>
</reference>
<dbReference type="Gene3D" id="3.50.30.50">
    <property type="entry name" value="Putative cyclase"/>
    <property type="match status" value="1"/>
</dbReference>
<sequence>MMTSSSTTSHGFLLLLVIDVLFVTATASYMAPTAATKSQFCDECRPEIFDITQPLSRSGLPTWRANISIPDAMRLVLKTNYSSIYLGTHWGTHVDSLGHLSEFEDDPTVMADSLSLNTLMGPVLVVEVPPETNITARYLQSLNLPKGLKRVIFKTVNTEKRLAEDKDYFHSNYTGFTGMGAKWLVENTNISFVGLDYMSVSICAKSVLHYVHFLFLTNNVIPVEFLKLDGIEPGYYTVYCLHLKVNIDGAPARCILVR</sequence>
<dbReference type="PANTHER" id="PTHR31118:SF18">
    <property type="entry name" value="KYNURENINE FORMAMIDASE-LIKE ISOFORM X1"/>
    <property type="match status" value="1"/>
</dbReference>
<dbReference type="GO" id="GO:0019441">
    <property type="term" value="P:L-tryptophan catabolic process to kynurenine"/>
    <property type="evidence" value="ECO:0007669"/>
    <property type="project" value="InterPro"/>
</dbReference>
<comment type="subcellular location">
    <subcellularLocation>
        <location evidence="1">Secreted</location>
        <location evidence="1">Extracellular space</location>
        <location evidence="1">Extracellular matrix</location>
    </subcellularLocation>
</comment>
<keyword evidence="3" id="KW-0272">Extracellular matrix</keyword>
<evidence type="ECO:0000256" key="2">
    <source>
        <dbReference type="ARBA" id="ARBA00007865"/>
    </source>
</evidence>
<name>A0AAV1C7U9_OLDCO</name>
<protein>
    <submittedName>
        <fullName evidence="5">OLC1v1025460C1</fullName>
    </submittedName>
</protein>
<comment type="similarity">
    <text evidence="2">Belongs to the Cyclase 1 superfamily.</text>
</comment>
<dbReference type="InterPro" id="IPR007325">
    <property type="entry name" value="KFase/CYL"/>
</dbReference>
<evidence type="ECO:0000313" key="5">
    <source>
        <dbReference type="EMBL" id="CAI9090643.1"/>
    </source>
</evidence>
<feature type="transmembrane region" description="Helical" evidence="4">
    <location>
        <begin position="12"/>
        <end position="31"/>
    </location>
</feature>
<dbReference type="Pfam" id="PF04199">
    <property type="entry name" value="Cyclase"/>
    <property type="match status" value="1"/>
</dbReference>
<keyword evidence="6" id="KW-1185">Reference proteome</keyword>
<dbReference type="InterPro" id="IPR037175">
    <property type="entry name" value="KFase_sf"/>
</dbReference>
<keyword evidence="4" id="KW-0812">Transmembrane</keyword>
<accession>A0AAV1C7U9</accession>
<organism evidence="5 6">
    <name type="scientific">Oldenlandia corymbosa var. corymbosa</name>
    <dbReference type="NCBI Taxonomy" id="529605"/>
    <lineage>
        <taxon>Eukaryota</taxon>
        <taxon>Viridiplantae</taxon>
        <taxon>Streptophyta</taxon>
        <taxon>Embryophyta</taxon>
        <taxon>Tracheophyta</taxon>
        <taxon>Spermatophyta</taxon>
        <taxon>Magnoliopsida</taxon>
        <taxon>eudicotyledons</taxon>
        <taxon>Gunneridae</taxon>
        <taxon>Pentapetalae</taxon>
        <taxon>asterids</taxon>
        <taxon>lamiids</taxon>
        <taxon>Gentianales</taxon>
        <taxon>Rubiaceae</taxon>
        <taxon>Rubioideae</taxon>
        <taxon>Spermacoceae</taxon>
        <taxon>Hedyotis-Oldenlandia complex</taxon>
        <taxon>Oldenlandia</taxon>
    </lineage>
</organism>
<dbReference type="SUPFAM" id="SSF102198">
    <property type="entry name" value="Putative cyclase"/>
    <property type="match status" value="1"/>
</dbReference>
<proteinExistence type="inferred from homology"/>
<gene>
    <name evidence="5" type="ORF">OLC1_LOCUS2745</name>
</gene>
<evidence type="ECO:0000313" key="6">
    <source>
        <dbReference type="Proteomes" id="UP001161247"/>
    </source>
</evidence>
<dbReference type="Proteomes" id="UP001161247">
    <property type="component" value="Chromosome 1"/>
</dbReference>
<evidence type="ECO:0000256" key="3">
    <source>
        <dbReference type="ARBA" id="ARBA00022530"/>
    </source>
</evidence>
<evidence type="ECO:0000256" key="4">
    <source>
        <dbReference type="SAM" id="Phobius"/>
    </source>
</evidence>
<keyword evidence="4" id="KW-0472">Membrane</keyword>
<dbReference type="PANTHER" id="PTHR31118">
    <property type="entry name" value="CYCLASE-LIKE PROTEIN 2"/>
    <property type="match status" value="1"/>
</dbReference>
<keyword evidence="4" id="KW-1133">Transmembrane helix</keyword>